<dbReference type="Proteomes" id="UP000325577">
    <property type="component" value="Linkage Group LG5"/>
</dbReference>
<reference evidence="1 2" key="1">
    <citation type="submission" date="2019-09" db="EMBL/GenBank/DDBJ databases">
        <title>A chromosome-level genome assembly of the Chinese tupelo Nyssa sinensis.</title>
        <authorList>
            <person name="Yang X."/>
            <person name="Kang M."/>
            <person name="Yang Y."/>
            <person name="Xiong H."/>
            <person name="Wang M."/>
            <person name="Zhang Z."/>
            <person name="Wang Z."/>
            <person name="Wu H."/>
            <person name="Ma T."/>
            <person name="Liu J."/>
            <person name="Xi Z."/>
        </authorList>
    </citation>
    <scope>NUCLEOTIDE SEQUENCE [LARGE SCALE GENOMIC DNA]</scope>
    <source>
        <strain evidence="1">J267</strain>
        <tissue evidence="1">Leaf</tissue>
    </source>
</reference>
<evidence type="ECO:0000313" key="2">
    <source>
        <dbReference type="Proteomes" id="UP000325577"/>
    </source>
</evidence>
<accession>A0A5J4ZQ72</accession>
<protein>
    <submittedName>
        <fullName evidence="1">Uncharacterized protein</fullName>
    </submittedName>
</protein>
<dbReference type="AlphaFoldDB" id="A0A5J4ZQ72"/>
<dbReference type="EMBL" id="CM018048">
    <property type="protein sequence ID" value="KAA8520845.1"/>
    <property type="molecule type" value="Genomic_DNA"/>
</dbReference>
<evidence type="ECO:0000313" key="1">
    <source>
        <dbReference type="EMBL" id="KAA8520845.1"/>
    </source>
</evidence>
<gene>
    <name evidence="1" type="ORF">F0562_011518</name>
</gene>
<organism evidence="1 2">
    <name type="scientific">Nyssa sinensis</name>
    <dbReference type="NCBI Taxonomy" id="561372"/>
    <lineage>
        <taxon>Eukaryota</taxon>
        <taxon>Viridiplantae</taxon>
        <taxon>Streptophyta</taxon>
        <taxon>Embryophyta</taxon>
        <taxon>Tracheophyta</taxon>
        <taxon>Spermatophyta</taxon>
        <taxon>Magnoliopsida</taxon>
        <taxon>eudicotyledons</taxon>
        <taxon>Gunneridae</taxon>
        <taxon>Pentapetalae</taxon>
        <taxon>asterids</taxon>
        <taxon>Cornales</taxon>
        <taxon>Nyssaceae</taxon>
        <taxon>Nyssa</taxon>
    </lineage>
</organism>
<proteinExistence type="predicted"/>
<name>A0A5J4ZQ72_9ASTE</name>
<sequence>MHKGAFCDKPEGVGLMRICQVGIIVDPKLSHLVICCDLFSLFLNYAAFLKLSSAKWLLPLGALAAAAQFQSSSIQFQKRKLDNPFAQPYTPYLAAAVIQADHLRQPKIGAKLVVGVPFSLAIICSETILRFFCCFHGA</sequence>
<keyword evidence="2" id="KW-1185">Reference proteome</keyword>